<dbReference type="EMBL" id="JEMN01000086">
    <property type="protein sequence ID" value="KXH64417.1"/>
    <property type="molecule type" value="Genomic_DNA"/>
</dbReference>
<organism evidence="3 4">
    <name type="scientific">Colletotrichum nymphaeae SA-01</name>
    <dbReference type="NCBI Taxonomy" id="1460502"/>
    <lineage>
        <taxon>Eukaryota</taxon>
        <taxon>Fungi</taxon>
        <taxon>Dikarya</taxon>
        <taxon>Ascomycota</taxon>
        <taxon>Pezizomycotina</taxon>
        <taxon>Sordariomycetes</taxon>
        <taxon>Hypocreomycetidae</taxon>
        <taxon>Glomerellales</taxon>
        <taxon>Glomerellaceae</taxon>
        <taxon>Colletotrichum</taxon>
        <taxon>Colletotrichum acutatum species complex</taxon>
    </lineage>
</organism>
<name>A0A135UVP0_9PEZI</name>
<dbReference type="PANTHER" id="PTHR37540:SF9">
    <property type="entry name" value="ZN(2)-C6 FUNGAL-TYPE DOMAIN-CONTAINING PROTEIN"/>
    <property type="match status" value="1"/>
</dbReference>
<evidence type="ECO:0000256" key="1">
    <source>
        <dbReference type="ARBA" id="ARBA00023242"/>
    </source>
</evidence>
<evidence type="ECO:0000313" key="3">
    <source>
        <dbReference type="EMBL" id="KXH64417.1"/>
    </source>
</evidence>
<dbReference type="PANTHER" id="PTHR37540">
    <property type="entry name" value="TRANSCRIPTION FACTOR (ACR-2), PUTATIVE-RELATED-RELATED"/>
    <property type="match status" value="1"/>
</dbReference>
<keyword evidence="4" id="KW-1185">Reference proteome</keyword>
<feature type="region of interest" description="Disordered" evidence="2">
    <location>
        <begin position="876"/>
        <end position="967"/>
    </location>
</feature>
<accession>A0A135UVP0</accession>
<proteinExistence type="predicted"/>
<evidence type="ECO:0000256" key="2">
    <source>
        <dbReference type="SAM" id="MobiDB-lite"/>
    </source>
</evidence>
<comment type="caution">
    <text evidence="3">The sequence shown here is derived from an EMBL/GenBank/DDBJ whole genome shotgun (WGS) entry which is preliminary data.</text>
</comment>
<keyword evidence="1" id="KW-0539">Nucleus</keyword>
<feature type="compositionally biased region" description="Polar residues" evidence="2">
    <location>
        <begin position="955"/>
        <end position="967"/>
    </location>
</feature>
<reference evidence="3 4" key="1">
    <citation type="submission" date="2014-02" db="EMBL/GenBank/DDBJ databases">
        <title>The genome sequence of Colletotrichum nymphaeae SA-01.</title>
        <authorList>
            <person name="Baroncelli R."/>
            <person name="Thon M.R."/>
        </authorList>
    </citation>
    <scope>NUCLEOTIDE SEQUENCE [LARGE SCALE GENOMIC DNA]</scope>
    <source>
        <strain evidence="3 4">SA-01</strain>
    </source>
</reference>
<protein>
    <submittedName>
        <fullName evidence="3">Uncharacterized protein</fullName>
    </submittedName>
</protein>
<dbReference type="InterPro" id="IPR021858">
    <property type="entry name" value="Fun_TF"/>
</dbReference>
<feature type="compositionally biased region" description="Low complexity" evidence="2">
    <location>
        <begin position="910"/>
        <end position="938"/>
    </location>
</feature>
<evidence type="ECO:0000313" key="4">
    <source>
        <dbReference type="Proteomes" id="UP000070054"/>
    </source>
</evidence>
<dbReference type="AlphaFoldDB" id="A0A135UVP0"/>
<feature type="compositionally biased region" description="Polar residues" evidence="2">
    <location>
        <begin position="881"/>
        <end position="900"/>
    </location>
</feature>
<dbReference type="Proteomes" id="UP000070054">
    <property type="component" value="Unassembled WGS sequence"/>
</dbReference>
<feature type="compositionally biased region" description="Low complexity" evidence="2">
    <location>
        <begin position="757"/>
        <end position="769"/>
    </location>
</feature>
<feature type="region of interest" description="Disordered" evidence="2">
    <location>
        <begin position="741"/>
        <end position="769"/>
    </location>
</feature>
<gene>
    <name evidence="3" type="ORF">CNYM01_06309</name>
</gene>
<dbReference type="Pfam" id="PF11951">
    <property type="entry name" value="Fungal_trans_2"/>
    <property type="match status" value="1"/>
</dbReference>
<sequence>MPHRLHLPSGMVLQGQVSSLFLTRLEHDKPPAMGLVLHQLSRFCGQRMADRITAAQWLDYPVPGRFEKVASISSIDSGQEILAAATGSVERGISFCTAITHSLYVSRPDLTRLDPMCRHRYISCVPRKFHGTDWPIEQNLEPSHYRFLGLGSRTSEEASAHQSNPKKETEGWFVAFPQPSSIQGSSPRDARPNVSKPDDLQLRQSLLSHLIWLRQCPIALFSDLFISQPYQELFNQIIGSKVTSCLIPRRRRRSARKVEQKQVSQKRMLCGRRKGGAVAAEAAAASAAFVSFSDDVRRLAAAAGVTERSTRREDDNVLRGVQTEEAEGTYTYYLRLISFRCLHCMSCDQGQPCSNCLRRFPQPVCEYRVGNRIPGTSTFLTPARAGGRGPLLSTLPGVSSPLIQASQSARPLGSPSIAGWAVSGISTSHPSPGSEPATYQSTLGAHRSEAELLNSDAECLPPSVSWLPLANPDRSILDVDIFQASQQVLSHRLAVPKLIFDNFETAHDDDDTPQHGQSPGPWSHPAESRVQFPERPASGIDEQIALLPVDQSPLNKKLLRLYIAVLSRFKASINGDPSPNNPFIRYYSPFCLQDPLVMRIILYTSACFLHETGDVRTDVLRTYKGQAIAMLNENLTTDNSKSTGSNTAALTATDANSSTTPAIQKPGDAAIAGVIQLTVAEWYWGESDQDLRYHLMGLRDMIRVRGGFNQLGMDGLLAKNAIVHDVSISLAHENSPLLLTLSPSDDDRKGGGSGCKGSTESATAGGAANSTRRVLATPYAFVDPIKDVPLRMANLSPMVIHLPCSGSLPSFSDCATSLRIHPATASILDNVKYLLSVVDAIYDESTTSTTTNPASLKARAMGKYMYEHISSLHSTIPGHRQSLSSDPPTRTNSPPASSYSAAFDGESIRSGSMSSTGTAAGPSSVGPGRSPSGPNSDSTTSEWSSTKSHTRDASDSPTSPRSAYHHQQSPDFMYQVIRMTALLYTRAVMTRTPLSGTCTESEFLQIWTTTWRVPLSTWNDTVGIFHWIMLAIAPACHRTPHARFVKNMLTISTLTLGVENWAMAMGAASTGMRLQHWLEGQDMGEQEEREE</sequence>
<dbReference type="OrthoDB" id="415825at2759"/>
<feature type="region of interest" description="Disordered" evidence="2">
    <location>
        <begin position="505"/>
        <end position="529"/>
    </location>
</feature>